<dbReference type="InterPro" id="IPR042267">
    <property type="entry name" value="VTC_sf"/>
</dbReference>
<evidence type="ECO:0000256" key="5">
    <source>
        <dbReference type="SAM" id="Phobius"/>
    </source>
</evidence>
<evidence type="ECO:0000256" key="3">
    <source>
        <dbReference type="ARBA" id="ARBA00022989"/>
    </source>
</evidence>
<dbReference type="Proteomes" id="UP000253551">
    <property type="component" value="Unassembled WGS sequence"/>
</dbReference>
<dbReference type="STRING" id="4846.A0A367KKI7"/>
<feature type="transmembrane region" description="Helical" evidence="5">
    <location>
        <begin position="574"/>
        <end position="596"/>
    </location>
</feature>
<keyword evidence="8" id="KW-1185">Reference proteome</keyword>
<proteinExistence type="predicted"/>
<evidence type="ECO:0000256" key="4">
    <source>
        <dbReference type="ARBA" id="ARBA00023136"/>
    </source>
</evidence>
<keyword evidence="2 5" id="KW-0812">Transmembrane</keyword>
<comment type="caution">
    <text evidence="7">The sequence shown here is derived from an EMBL/GenBank/DDBJ whole genome shotgun (WGS) entry which is preliminary data.</text>
</comment>
<dbReference type="PANTHER" id="PTHR46140">
    <property type="entry name" value="VACUOLAR TRANSPORTER CHAPERONE 1-RELATED"/>
    <property type="match status" value="1"/>
</dbReference>
<evidence type="ECO:0000256" key="1">
    <source>
        <dbReference type="ARBA" id="ARBA00004127"/>
    </source>
</evidence>
<organism evidence="7 8">
    <name type="scientific">Rhizopus stolonifer</name>
    <name type="common">Rhizopus nigricans</name>
    <dbReference type="NCBI Taxonomy" id="4846"/>
    <lineage>
        <taxon>Eukaryota</taxon>
        <taxon>Fungi</taxon>
        <taxon>Fungi incertae sedis</taxon>
        <taxon>Mucoromycota</taxon>
        <taxon>Mucoromycotina</taxon>
        <taxon>Mucoromycetes</taxon>
        <taxon>Mucorales</taxon>
        <taxon>Mucorineae</taxon>
        <taxon>Rhizopodaceae</taxon>
        <taxon>Rhizopus</taxon>
    </lineage>
</organism>
<reference evidence="7 8" key="1">
    <citation type="journal article" date="2018" name="G3 (Bethesda)">
        <title>Phylogenetic and Phylogenomic Definition of Rhizopus Species.</title>
        <authorList>
            <person name="Gryganskyi A.P."/>
            <person name="Golan J."/>
            <person name="Dolatabadi S."/>
            <person name="Mondo S."/>
            <person name="Robb S."/>
            <person name="Idnurm A."/>
            <person name="Muszewska A."/>
            <person name="Steczkiewicz K."/>
            <person name="Masonjones S."/>
            <person name="Liao H.L."/>
            <person name="Gajdeczka M.T."/>
            <person name="Anike F."/>
            <person name="Vuek A."/>
            <person name="Anishchenko I.M."/>
            <person name="Voigt K."/>
            <person name="de Hoog G.S."/>
            <person name="Smith M.E."/>
            <person name="Heitman J."/>
            <person name="Vilgalys R."/>
            <person name="Stajich J.E."/>
        </authorList>
    </citation>
    <scope>NUCLEOTIDE SEQUENCE [LARGE SCALE GENOMIC DNA]</scope>
    <source>
        <strain evidence="7 8">LSU 92-RS-03</strain>
    </source>
</reference>
<dbReference type="Gene3D" id="3.20.100.30">
    <property type="entry name" value="VTC, catalytic tunnel domain"/>
    <property type="match status" value="1"/>
</dbReference>
<dbReference type="Pfam" id="PF09359">
    <property type="entry name" value="VTC"/>
    <property type="match status" value="1"/>
</dbReference>
<dbReference type="InterPro" id="IPR018966">
    <property type="entry name" value="VTC_domain"/>
</dbReference>
<dbReference type="OrthoDB" id="6493944at2759"/>
<keyword evidence="4 5" id="KW-0472">Membrane</keyword>
<dbReference type="PANTHER" id="PTHR46140:SF1">
    <property type="entry name" value="VACUOLAR TRANSPORTER CHAPERONE COMPLEX SUBUNIT 4-RELATED"/>
    <property type="match status" value="1"/>
</dbReference>
<gene>
    <name evidence="7" type="primary">VTC2</name>
    <name evidence="7" type="ORF">CU098_009763</name>
</gene>
<dbReference type="GO" id="GO:0012505">
    <property type="term" value="C:endomembrane system"/>
    <property type="evidence" value="ECO:0007669"/>
    <property type="project" value="UniProtKB-SubCell"/>
</dbReference>
<dbReference type="EMBL" id="PJQM01001311">
    <property type="protein sequence ID" value="RCI02651.1"/>
    <property type="molecule type" value="Genomic_DNA"/>
</dbReference>
<feature type="domain" description="VTC" evidence="6">
    <location>
        <begin position="171"/>
        <end position="391"/>
    </location>
</feature>
<dbReference type="GO" id="GO:0006799">
    <property type="term" value="P:polyphosphate biosynthetic process"/>
    <property type="evidence" value="ECO:0007669"/>
    <property type="project" value="UniProtKB-ARBA"/>
</dbReference>
<evidence type="ECO:0000256" key="2">
    <source>
        <dbReference type="ARBA" id="ARBA00022692"/>
    </source>
</evidence>
<comment type="subcellular location">
    <subcellularLocation>
        <location evidence="1">Endomembrane system</location>
        <topology evidence="1">Multi-pass membrane protein</topology>
    </subcellularLocation>
</comment>
<evidence type="ECO:0000313" key="7">
    <source>
        <dbReference type="EMBL" id="RCI02651.1"/>
    </source>
</evidence>
<accession>A0A367KKI7</accession>
<sequence length="597" mass="68711">MMNITFDKPIEFAQTCDATFEQEFKDQRYMPWRAYYLDYSSLYQCIHIISSPQTAAKRIELEWHKVQDFFTSKRGEIERRLAACHLLNKEDNGQLPEQVKIVQTDIHRLYHFSKLNHGAFLRLFMRYDILFDSALTIPGFQDLSVLLFEWIYEINSLFEHPHCKSPKGPVRKYWLHPDNLLEVMLYLSWRAGIQTGPASLLYPANDEEFAISAPCLREIKTVYYDTPTFTSYSERIANDPKECLWRTRDYGQKDYVAIEKKCSGATSTAEKHLTHKSLGKIPQYSQESIFANKARKIDSRRWIKKNSALPLQDKSPVLKTTQRRTVFQTDETTIYIDTDIIMMDPTSTTDLTFPYCLVQIIGKELAELHACPLLEPVYDFSVYLHGVGTLFSDKVHIYPQWLQSPLDDDLRRIPFRGDLLSAGEKKKRQLSLTINTATDSSSSAQSSTINTPWSSTTIATIITCPDDDKEVTSVYAQDTNKLLVPLLSHNSRRSSFRSFDTASSPLLSPARRSFDSYCTFDHPTSSRSDPSQCKNCVGRRSSTDYFCTPSRPLMSSEWDSYYSRPEPAKYRTTFFAVSCLGISFAASYLLYVVLMVF</sequence>
<dbReference type="AlphaFoldDB" id="A0A367KKI7"/>
<name>A0A367KKI7_RHIST</name>
<evidence type="ECO:0000259" key="6">
    <source>
        <dbReference type="Pfam" id="PF09359"/>
    </source>
</evidence>
<keyword evidence="3 5" id="KW-1133">Transmembrane helix</keyword>
<evidence type="ECO:0000313" key="8">
    <source>
        <dbReference type="Proteomes" id="UP000253551"/>
    </source>
</evidence>
<protein>
    <submittedName>
        <fullName evidence="7">Phosphate metabolism transcription protein</fullName>
    </submittedName>
</protein>
<dbReference type="InterPro" id="IPR051572">
    <property type="entry name" value="VTC_Complex_Subunit"/>
</dbReference>